<dbReference type="InterPro" id="IPR033123">
    <property type="entry name" value="GH11_dom"/>
</dbReference>
<dbReference type="EMBL" id="AP024449">
    <property type="protein sequence ID" value="BCS29688.1"/>
    <property type="molecule type" value="Genomic_DNA"/>
</dbReference>
<dbReference type="PROSITE" id="PS00777">
    <property type="entry name" value="GH11_2"/>
    <property type="match status" value="1"/>
</dbReference>
<feature type="domain" description="GH11" evidence="17">
    <location>
        <begin position="35"/>
        <end position="223"/>
    </location>
</feature>
<organism evidence="18 19">
    <name type="scientific">Aspergillus puulaauensis</name>
    <dbReference type="NCBI Taxonomy" id="1220207"/>
    <lineage>
        <taxon>Eukaryota</taxon>
        <taxon>Fungi</taxon>
        <taxon>Dikarya</taxon>
        <taxon>Ascomycota</taxon>
        <taxon>Pezizomycotina</taxon>
        <taxon>Eurotiomycetes</taxon>
        <taxon>Eurotiomycetidae</taxon>
        <taxon>Eurotiales</taxon>
        <taxon>Aspergillaceae</taxon>
        <taxon>Aspergillus</taxon>
    </lineage>
</organism>
<evidence type="ECO:0000256" key="6">
    <source>
        <dbReference type="ARBA" id="ARBA00012590"/>
    </source>
</evidence>
<comment type="function">
    <text evidence="2">Endo-1,4-beta-xylanase involved in the hydrolysis of xylan, a major structural heterogeneous polysaccharide found in plant biomass representing the second most abundant polysaccharide in the biosphere, after cellulose.</text>
</comment>
<evidence type="ECO:0000256" key="7">
    <source>
        <dbReference type="ARBA" id="ARBA00022525"/>
    </source>
</evidence>
<evidence type="ECO:0000256" key="3">
    <source>
        <dbReference type="ARBA" id="ARBA00004613"/>
    </source>
</evidence>
<dbReference type="PROSITE" id="PS00776">
    <property type="entry name" value="GH11_1"/>
    <property type="match status" value="1"/>
</dbReference>
<dbReference type="InterPro" id="IPR013320">
    <property type="entry name" value="ConA-like_dom_sf"/>
</dbReference>
<evidence type="ECO:0000256" key="8">
    <source>
        <dbReference type="ARBA" id="ARBA00022651"/>
    </source>
</evidence>
<dbReference type="Gene3D" id="2.60.120.180">
    <property type="match status" value="1"/>
</dbReference>
<reference evidence="18" key="1">
    <citation type="submission" date="2021-01" db="EMBL/GenBank/DDBJ databases">
        <authorList>
            <consortium name="Aspergillus puulaauensis MK2 genome sequencing consortium"/>
            <person name="Kazuki M."/>
            <person name="Futagami T."/>
        </authorList>
    </citation>
    <scope>NUCLEOTIDE SEQUENCE</scope>
    <source>
        <strain evidence="18">MK2</strain>
    </source>
</reference>
<evidence type="ECO:0000256" key="10">
    <source>
        <dbReference type="ARBA" id="ARBA00022801"/>
    </source>
</evidence>
<dbReference type="InterPro" id="IPR013319">
    <property type="entry name" value="GH11/12"/>
</dbReference>
<comment type="subcellular location">
    <subcellularLocation>
        <location evidence="3">Secreted</location>
    </subcellularLocation>
</comment>
<keyword evidence="7" id="KW-0964">Secreted</keyword>
<evidence type="ECO:0000256" key="12">
    <source>
        <dbReference type="ARBA" id="ARBA00023295"/>
    </source>
</evidence>
<evidence type="ECO:0000313" key="18">
    <source>
        <dbReference type="EMBL" id="BCS29688.1"/>
    </source>
</evidence>
<dbReference type="Proteomes" id="UP000654913">
    <property type="component" value="Chromosome 7"/>
</dbReference>
<dbReference type="SUPFAM" id="SSF49899">
    <property type="entry name" value="Concanavalin A-like lectins/glucanases"/>
    <property type="match status" value="1"/>
</dbReference>
<feature type="signal peptide" evidence="16">
    <location>
        <begin position="1"/>
        <end position="19"/>
    </location>
</feature>
<comment type="similarity">
    <text evidence="5 14 15">Belongs to the glycosyl hydrolase 11 (cellulase G) family.</text>
</comment>
<proteinExistence type="inferred from homology"/>
<keyword evidence="13 14" id="KW-0624">Polysaccharide degradation</keyword>
<evidence type="ECO:0000256" key="15">
    <source>
        <dbReference type="RuleBase" id="RU362015"/>
    </source>
</evidence>
<feature type="active site" description="Proton donor" evidence="14">
    <location>
        <position position="210"/>
    </location>
</feature>
<keyword evidence="19" id="KW-1185">Reference proteome</keyword>
<dbReference type="GO" id="GO:0031176">
    <property type="term" value="F:endo-1,4-beta-xylanase activity"/>
    <property type="evidence" value="ECO:0007669"/>
    <property type="project" value="UniProtKB-UniRule"/>
</dbReference>
<dbReference type="InterPro" id="IPR018208">
    <property type="entry name" value="GH11_AS_1"/>
</dbReference>
<keyword evidence="9 16" id="KW-0732">Signal</keyword>
<dbReference type="EC" id="3.2.1.8" evidence="6 14"/>
<evidence type="ECO:0000256" key="14">
    <source>
        <dbReference type="PROSITE-ProRule" id="PRU01097"/>
    </source>
</evidence>
<dbReference type="GO" id="GO:0005576">
    <property type="term" value="C:extracellular region"/>
    <property type="evidence" value="ECO:0007669"/>
    <property type="project" value="UniProtKB-SubCell"/>
</dbReference>
<keyword evidence="10 14" id="KW-0378">Hydrolase</keyword>
<evidence type="ECO:0000256" key="11">
    <source>
        <dbReference type="ARBA" id="ARBA00023277"/>
    </source>
</evidence>
<protein>
    <recommendedName>
        <fullName evidence="6 14">Endo-1,4-beta-xylanase</fullName>
        <ecNumber evidence="6 14">3.2.1.8</ecNumber>
    </recommendedName>
</protein>
<evidence type="ECO:0000256" key="13">
    <source>
        <dbReference type="ARBA" id="ARBA00023326"/>
    </source>
</evidence>
<dbReference type="KEGG" id="apuu:APUU_71258S"/>
<gene>
    <name evidence="18" type="ORF">APUU_71258S</name>
</gene>
<dbReference type="AlphaFoldDB" id="A0A7R7XZH3"/>
<keyword evidence="12 14" id="KW-0326">Glycosidase</keyword>
<accession>A0A7R7XZH3</accession>
<evidence type="ECO:0000256" key="9">
    <source>
        <dbReference type="ARBA" id="ARBA00022729"/>
    </source>
</evidence>
<dbReference type="GO" id="GO:0045493">
    <property type="term" value="P:xylan catabolic process"/>
    <property type="evidence" value="ECO:0007669"/>
    <property type="project" value="UniProtKB-UniRule"/>
</dbReference>
<dbReference type="UniPathway" id="UPA00114"/>
<dbReference type="OrthoDB" id="2115822at2759"/>
<evidence type="ECO:0000256" key="4">
    <source>
        <dbReference type="ARBA" id="ARBA00004851"/>
    </source>
</evidence>
<dbReference type="FunFam" id="2.60.120.180:FF:000001">
    <property type="entry name" value="Endo-1,4-beta-xylanase"/>
    <property type="match status" value="1"/>
</dbReference>
<evidence type="ECO:0000256" key="16">
    <source>
        <dbReference type="SAM" id="SignalP"/>
    </source>
</evidence>
<dbReference type="PROSITE" id="PS51761">
    <property type="entry name" value="GH11_3"/>
    <property type="match status" value="1"/>
</dbReference>
<feature type="chain" id="PRO_5031111263" description="Endo-1,4-beta-xylanase" evidence="16">
    <location>
        <begin position="20"/>
        <end position="223"/>
    </location>
</feature>
<dbReference type="InterPro" id="IPR033119">
    <property type="entry name" value="GH11_AS_2"/>
</dbReference>
<comment type="catalytic activity">
    <reaction evidence="1 14 15">
        <text>Endohydrolysis of (1-&gt;4)-beta-D-xylosidic linkages in xylans.</text>
        <dbReference type="EC" id="3.2.1.8"/>
    </reaction>
</comment>
<evidence type="ECO:0000313" key="19">
    <source>
        <dbReference type="Proteomes" id="UP000654913"/>
    </source>
</evidence>
<evidence type="ECO:0000256" key="5">
    <source>
        <dbReference type="ARBA" id="ARBA00007792"/>
    </source>
</evidence>
<keyword evidence="8 14" id="KW-0858">Xylan degradation</keyword>
<dbReference type="PANTHER" id="PTHR46828">
    <property type="entry name" value="ENDO-1,4-BETA-XYLANASE A-RELATED"/>
    <property type="match status" value="1"/>
</dbReference>
<dbReference type="GeneID" id="64979685"/>
<evidence type="ECO:0000256" key="2">
    <source>
        <dbReference type="ARBA" id="ARBA00002059"/>
    </source>
</evidence>
<dbReference type="PRINTS" id="PR00911">
    <property type="entry name" value="GLHYDRLASE11"/>
</dbReference>
<evidence type="ECO:0000256" key="1">
    <source>
        <dbReference type="ARBA" id="ARBA00000681"/>
    </source>
</evidence>
<dbReference type="InterPro" id="IPR001137">
    <property type="entry name" value="Glyco_hydro_11"/>
</dbReference>
<feature type="active site" description="Nucleophile" evidence="14">
    <location>
        <position position="119"/>
    </location>
</feature>
<dbReference type="RefSeq" id="XP_041561874.1">
    <property type="nucleotide sequence ID" value="XM_041696222.1"/>
</dbReference>
<evidence type="ECO:0000259" key="17">
    <source>
        <dbReference type="PROSITE" id="PS51761"/>
    </source>
</evidence>
<keyword evidence="11 14" id="KW-0119">Carbohydrate metabolism</keyword>
<comment type="pathway">
    <text evidence="4 14 15">Glycan degradation; xylan degradation.</text>
</comment>
<name>A0A7R7XZH3_9EURO</name>
<dbReference type="PANTHER" id="PTHR46828:SF2">
    <property type="entry name" value="ENDO-1,4-BETA-XYLANASE A-RELATED"/>
    <property type="match status" value="1"/>
</dbReference>
<dbReference type="Pfam" id="PF00457">
    <property type="entry name" value="Glyco_hydro_11"/>
    <property type="match status" value="1"/>
</dbReference>
<reference evidence="18" key="2">
    <citation type="submission" date="2021-02" db="EMBL/GenBank/DDBJ databases">
        <title>Aspergillus puulaauensis MK2 genome sequence.</title>
        <authorList>
            <person name="Futagami T."/>
            <person name="Mori K."/>
            <person name="Kadooka C."/>
            <person name="Tanaka T."/>
        </authorList>
    </citation>
    <scope>NUCLEOTIDE SEQUENCE</scope>
    <source>
        <strain evidence="18">MK2</strain>
    </source>
</reference>
<sequence>MIFARILAIATAAVVPVLALPGVSSDAMLNLYKRQISASETGTNNGYYYSFWTDGGGSVSYTNGDAGSYSVTWQDSGNFVAGKGWNPGEGQSVTYDGTWEPNGNSYVSVYGWTTSPLIEYYIVEAFSTYDPSSEAEQLGSIESDGSTYSIFKTTRTNAPSIEGTATFTQFWSVRADHRTSGTVTVQNHFDAWSQSGLELGSPNYMILATEGYQSSGSASFTIS</sequence>